<dbReference type="InterPro" id="IPR027417">
    <property type="entry name" value="P-loop_NTPase"/>
</dbReference>
<keyword evidence="4 6" id="KW-0067">ATP-binding</keyword>
<dbReference type="InterPro" id="IPR003593">
    <property type="entry name" value="AAA+_ATPase"/>
</dbReference>
<dbReference type="PROSITE" id="PS50893">
    <property type="entry name" value="ABC_TRANSPORTER_2"/>
    <property type="match status" value="1"/>
</dbReference>
<gene>
    <name evidence="6" type="ORF">JOF48_001607</name>
</gene>
<evidence type="ECO:0000256" key="3">
    <source>
        <dbReference type="ARBA" id="ARBA00022741"/>
    </source>
</evidence>
<evidence type="ECO:0000256" key="2">
    <source>
        <dbReference type="ARBA" id="ARBA00022448"/>
    </source>
</evidence>
<dbReference type="InterPro" id="IPR017911">
    <property type="entry name" value="MacB-like_ATP-bd"/>
</dbReference>
<keyword evidence="3" id="KW-0547">Nucleotide-binding</keyword>
<dbReference type="Pfam" id="PF00005">
    <property type="entry name" value="ABC_tran"/>
    <property type="match status" value="1"/>
</dbReference>
<dbReference type="GO" id="GO:0005524">
    <property type="term" value="F:ATP binding"/>
    <property type="evidence" value="ECO:0007669"/>
    <property type="project" value="UniProtKB-KW"/>
</dbReference>
<dbReference type="InterPro" id="IPR003439">
    <property type="entry name" value="ABC_transporter-like_ATP-bd"/>
</dbReference>
<dbReference type="EMBL" id="JAGIOI010000001">
    <property type="protein sequence ID" value="MBP2412808.1"/>
    <property type="molecule type" value="Genomic_DNA"/>
</dbReference>
<comment type="caution">
    <text evidence="6">The sequence shown here is derived from an EMBL/GenBank/DDBJ whole genome shotgun (WGS) entry which is preliminary data.</text>
</comment>
<dbReference type="PANTHER" id="PTHR42798">
    <property type="entry name" value="LIPOPROTEIN-RELEASING SYSTEM ATP-BINDING PROTEIN LOLD"/>
    <property type="match status" value="1"/>
</dbReference>
<keyword evidence="7" id="KW-1185">Reference proteome</keyword>
<evidence type="ECO:0000259" key="5">
    <source>
        <dbReference type="PROSITE" id="PS50893"/>
    </source>
</evidence>
<feature type="domain" description="ABC transporter" evidence="5">
    <location>
        <begin position="5"/>
        <end position="235"/>
    </location>
</feature>
<dbReference type="Proteomes" id="UP000711614">
    <property type="component" value="Unassembled WGS sequence"/>
</dbReference>
<dbReference type="InterPro" id="IPR017871">
    <property type="entry name" value="ABC_transporter-like_CS"/>
</dbReference>
<name>A0ABS4YVI5_9MICC</name>
<dbReference type="SMART" id="SM00382">
    <property type="entry name" value="AAA"/>
    <property type="match status" value="1"/>
</dbReference>
<dbReference type="PROSITE" id="PS00211">
    <property type="entry name" value="ABC_TRANSPORTER_1"/>
    <property type="match status" value="1"/>
</dbReference>
<dbReference type="Gene3D" id="3.40.50.300">
    <property type="entry name" value="P-loop containing nucleotide triphosphate hydrolases"/>
    <property type="match status" value="1"/>
</dbReference>
<comment type="similarity">
    <text evidence="1">Belongs to the ABC transporter superfamily.</text>
</comment>
<reference evidence="6 7" key="1">
    <citation type="submission" date="2021-03" db="EMBL/GenBank/DDBJ databases">
        <title>Sequencing the genomes of 1000 actinobacteria strains.</title>
        <authorList>
            <person name="Klenk H.-P."/>
        </authorList>
    </citation>
    <scope>NUCLEOTIDE SEQUENCE [LARGE SCALE GENOMIC DNA]</scope>
    <source>
        <strain evidence="6 7">DSM 16005</strain>
    </source>
</reference>
<keyword evidence="2" id="KW-0813">Transport</keyword>
<organism evidence="6 7">
    <name type="scientific">Arthrobacter stackebrandtii</name>
    <dbReference type="NCBI Taxonomy" id="272161"/>
    <lineage>
        <taxon>Bacteria</taxon>
        <taxon>Bacillati</taxon>
        <taxon>Actinomycetota</taxon>
        <taxon>Actinomycetes</taxon>
        <taxon>Micrococcales</taxon>
        <taxon>Micrococcaceae</taxon>
        <taxon>Arthrobacter</taxon>
    </lineage>
</organism>
<dbReference type="SUPFAM" id="SSF52540">
    <property type="entry name" value="P-loop containing nucleoside triphosphate hydrolases"/>
    <property type="match status" value="1"/>
</dbReference>
<dbReference type="RefSeq" id="WP_209679335.1">
    <property type="nucleotide sequence ID" value="NZ_JAGIOI010000001.1"/>
</dbReference>
<protein>
    <submittedName>
        <fullName evidence="6">ABC transport system ATP-binding protein</fullName>
    </submittedName>
</protein>
<evidence type="ECO:0000256" key="4">
    <source>
        <dbReference type="ARBA" id="ARBA00022840"/>
    </source>
</evidence>
<dbReference type="PANTHER" id="PTHR42798:SF2">
    <property type="entry name" value="ABC TRANSPORTER ATP-BINDING PROTEIN MG467-RELATED"/>
    <property type="match status" value="1"/>
</dbReference>
<sequence length="235" mass="25162">MMPLISVDGASSHVMLASGEQLTILDGIDFQVRAGQKVAILGRSGSGKTTLMTLLGMMNKPDSGTVEIAGQQSGQLSDTGLSRFRSANIGFVFQNYSLIPHLDVFHNVEMPLVYAKKFHRREYKARVRAALDAVGMMDRISEMPAKLSGGEQQRVAIARAIVTEPKVLLADEPTGALDTVTAEKILDLLCTIGGQEDSCLVVVTHDPEVARDLDVSYELTPGGLRPLAAAAEVAL</sequence>
<dbReference type="CDD" id="cd03255">
    <property type="entry name" value="ABC_MJ0796_LolCDE_FtsE"/>
    <property type="match status" value="1"/>
</dbReference>
<accession>A0ABS4YVI5</accession>
<evidence type="ECO:0000313" key="6">
    <source>
        <dbReference type="EMBL" id="MBP2412808.1"/>
    </source>
</evidence>
<evidence type="ECO:0000313" key="7">
    <source>
        <dbReference type="Proteomes" id="UP000711614"/>
    </source>
</evidence>
<proteinExistence type="inferred from homology"/>
<evidence type="ECO:0000256" key="1">
    <source>
        <dbReference type="ARBA" id="ARBA00005417"/>
    </source>
</evidence>